<evidence type="ECO:0000256" key="16">
    <source>
        <dbReference type="RuleBase" id="RU000532"/>
    </source>
</evidence>
<dbReference type="AlphaFoldDB" id="A2F093"/>
<feature type="binding site" evidence="14">
    <location>
        <begin position="66"/>
        <end position="69"/>
    </location>
    <ligand>
        <name>substrate</name>
    </ligand>
</feature>
<keyword evidence="8" id="KW-0479">Metal-binding</keyword>
<dbReference type="HAMAP" id="MF_00145">
    <property type="entry name" value="Phosphoglyc_kinase"/>
    <property type="match status" value="1"/>
</dbReference>
<dbReference type="Proteomes" id="UP000001542">
    <property type="component" value="Unassembled WGS sequence"/>
</dbReference>
<keyword evidence="10 16" id="KW-0418">Kinase</keyword>
<dbReference type="RefSeq" id="XP_001314248.1">
    <property type="nucleotide sequence ID" value="XM_001314232.1"/>
</dbReference>
<comment type="catalytic activity">
    <reaction evidence="1 16">
        <text>(2R)-3-phosphoglycerate + ATP = (2R)-3-phospho-glyceroyl phosphate + ADP</text>
        <dbReference type="Rhea" id="RHEA:14801"/>
        <dbReference type="ChEBI" id="CHEBI:30616"/>
        <dbReference type="ChEBI" id="CHEBI:57604"/>
        <dbReference type="ChEBI" id="CHEBI:58272"/>
        <dbReference type="ChEBI" id="CHEBI:456216"/>
        <dbReference type="EC" id="2.7.2.3"/>
    </reaction>
</comment>
<dbReference type="eggNOG" id="KOG1367">
    <property type="taxonomic scope" value="Eukaryota"/>
</dbReference>
<reference evidence="18" key="2">
    <citation type="journal article" date="2007" name="Science">
        <title>Draft genome sequence of the sexually transmitted pathogen Trichomonas vaginalis.</title>
        <authorList>
            <person name="Carlton J.M."/>
            <person name="Hirt R.P."/>
            <person name="Silva J.C."/>
            <person name="Delcher A.L."/>
            <person name="Schatz M."/>
            <person name="Zhao Q."/>
            <person name="Wortman J.R."/>
            <person name="Bidwell S.L."/>
            <person name="Alsmark U.C.M."/>
            <person name="Besteiro S."/>
            <person name="Sicheritz-Ponten T."/>
            <person name="Noel C.J."/>
            <person name="Dacks J.B."/>
            <person name="Foster P.G."/>
            <person name="Simillion C."/>
            <person name="Van de Peer Y."/>
            <person name="Miranda-Saavedra D."/>
            <person name="Barton G.J."/>
            <person name="Westrop G.D."/>
            <person name="Mueller S."/>
            <person name="Dessi D."/>
            <person name="Fiori P.L."/>
            <person name="Ren Q."/>
            <person name="Paulsen I."/>
            <person name="Zhang H."/>
            <person name="Bastida-Corcuera F.D."/>
            <person name="Simoes-Barbosa A."/>
            <person name="Brown M.T."/>
            <person name="Hayes R.D."/>
            <person name="Mukherjee M."/>
            <person name="Okumura C.Y."/>
            <person name="Schneider R."/>
            <person name="Smith A.J."/>
            <person name="Vanacova S."/>
            <person name="Villalvazo M."/>
            <person name="Haas B.J."/>
            <person name="Pertea M."/>
            <person name="Feldblyum T.V."/>
            <person name="Utterback T.R."/>
            <person name="Shu C.L."/>
            <person name="Osoegawa K."/>
            <person name="de Jong P.J."/>
            <person name="Hrdy I."/>
            <person name="Horvathova L."/>
            <person name="Zubacova Z."/>
            <person name="Dolezal P."/>
            <person name="Malik S.B."/>
            <person name="Logsdon J.M. Jr."/>
            <person name="Henze K."/>
            <person name="Gupta A."/>
            <person name="Wang C.C."/>
            <person name="Dunne R.L."/>
            <person name="Upcroft J.A."/>
            <person name="Upcroft P."/>
            <person name="White O."/>
            <person name="Salzberg S.L."/>
            <person name="Tang P."/>
            <person name="Chiu C.-H."/>
            <person name="Lee Y.-S."/>
            <person name="Embley T.M."/>
            <person name="Coombs G.H."/>
            <person name="Mottram J.C."/>
            <person name="Tachezy J."/>
            <person name="Fraser-Liggett C.M."/>
            <person name="Johnson P.J."/>
        </authorList>
    </citation>
    <scope>NUCLEOTIDE SEQUENCE [LARGE SCALE GENOMIC DNA]</scope>
    <source>
        <strain evidence="18">G3</strain>
    </source>
</reference>
<dbReference type="EMBL" id="DS113560">
    <property type="protein sequence ID" value="EAY01655.1"/>
    <property type="molecule type" value="Genomic_DNA"/>
</dbReference>
<evidence type="ECO:0000313" key="18">
    <source>
        <dbReference type="EMBL" id="EAY01655.1"/>
    </source>
</evidence>
<dbReference type="GO" id="GO:0043531">
    <property type="term" value="F:ADP binding"/>
    <property type="evidence" value="ECO:0000318"/>
    <property type="project" value="GO_Central"/>
</dbReference>
<evidence type="ECO:0000256" key="11">
    <source>
        <dbReference type="ARBA" id="ARBA00022840"/>
    </source>
</evidence>
<protein>
    <recommendedName>
        <fullName evidence="6 16">Phosphoglycerate kinase</fullName>
        <ecNumber evidence="6 16">2.7.2.3</ecNumber>
    </recommendedName>
</protein>
<dbReference type="InterPro" id="IPR001576">
    <property type="entry name" value="Phosphoglycerate_kinase"/>
</dbReference>
<dbReference type="GO" id="GO:0004618">
    <property type="term" value="F:phosphoglycerate kinase activity"/>
    <property type="evidence" value="ECO:0000318"/>
    <property type="project" value="GO_Central"/>
</dbReference>
<keyword evidence="13" id="KW-0324">Glycolysis</keyword>
<evidence type="ECO:0000313" key="19">
    <source>
        <dbReference type="Proteomes" id="UP000001542"/>
    </source>
</evidence>
<dbReference type="FunFam" id="3.40.50.1260:FF:000003">
    <property type="entry name" value="Phosphoglycerate kinase"/>
    <property type="match status" value="1"/>
</dbReference>
<evidence type="ECO:0000256" key="10">
    <source>
        <dbReference type="ARBA" id="ARBA00022777"/>
    </source>
</evidence>
<feature type="binding site" evidence="14">
    <location>
        <position position="124"/>
    </location>
    <ligand>
        <name>(2R)-3-phosphoglycerate</name>
        <dbReference type="ChEBI" id="CHEBI:58272"/>
    </ligand>
</feature>
<organism evidence="18 19">
    <name type="scientific">Trichomonas vaginalis (strain ATCC PRA-98 / G3)</name>
    <dbReference type="NCBI Taxonomy" id="412133"/>
    <lineage>
        <taxon>Eukaryota</taxon>
        <taxon>Metamonada</taxon>
        <taxon>Parabasalia</taxon>
        <taxon>Trichomonadida</taxon>
        <taxon>Trichomonadidae</taxon>
        <taxon>Trichomonas</taxon>
    </lineage>
</organism>
<feature type="binding site" evidence="14">
    <location>
        <begin position="26"/>
        <end position="28"/>
    </location>
    <ligand>
        <name>substrate</name>
    </ligand>
</feature>
<keyword evidence="11 15" id="KW-0067">ATP-binding</keyword>
<feature type="binding site" evidence="14">
    <location>
        <position position="172"/>
    </location>
    <ligand>
        <name>(2R)-3-phosphoglycerate</name>
        <dbReference type="ChEBI" id="CHEBI:58272"/>
    </ligand>
</feature>
<gene>
    <name evidence="18" type="ORF">TVAG_383940</name>
</gene>
<evidence type="ECO:0000256" key="5">
    <source>
        <dbReference type="ARBA" id="ARBA00011245"/>
    </source>
</evidence>
<dbReference type="PRINTS" id="PR00477">
    <property type="entry name" value="PHGLYCKINASE"/>
</dbReference>
<evidence type="ECO:0000256" key="3">
    <source>
        <dbReference type="ARBA" id="ARBA00004838"/>
    </source>
</evidence>
<evidence type="ECO:0000256" key="14">
    <source>
        <dbReference type="PIRSR" id="PIRSR000724-1"/>
    </source>
</evidence>
<reference evidence="18" key="1">
    <citation type="submission" date="2006-10" db="EMBL/GenBank/DDBJ databases">
        <authorList>
            <person name="Amadeo P."/>
            <person name="Zhao Q."/>
            <person name="Wortman J."/>
            <person name="Fraser-Liggett C."/>
            <person name="Carlton J."/>
        </authorList>
    </citation>
    <scope>NUCLEOTIDE SEQUENCE</scope>
    <source>
        <strain evidence="18">G3</strain>
    </source>
</reference>
<dbReference type="GO" id="GO:0006096">
    <property type="term" value="P:glycolytic process"/>
    <property type="evidence" value="ECO:0000318"/>
    <property type="project" value="GO_Central"/>
</dbReference>
<dbReference type="KEGG" id="tva:4759482"/>
<comment type="pathway">
    <text evidence="3 16">Carbohydrate degradation; glycolysis; pyruvate from D-glyceraldehyde 3-phosphate: step 2/5.</text>
</comment>
<feature type="binding site" evidence="15">
    <location>
        <position position="314"/>
    </location>
    <ligand>
        <name>ATP</name>
        <dbReference type="ChEBI" id="CHEBI:30616"/>
    </ligand>
</feature>
<comment type="subunit">
    <text evidence="5 17">Monomer.</text>
</comment>
<dbReference type="FunFam" id="3.40.50.1260:FF:000019">
    <property type="entry name" value="Phosphoglycerate kinase 1"/>
    <property type="match status" value="1"/>
</dbReference>
<evidence type="ECO:0000256" key="8">
    <source>
        <dbReference type="ARBA" id="ARBA00022723"/>
    </source>
</evidence>
<keyword evidence="12" id="KW-0460">Magnesium</keyword>
<dbReference type="PANTHER" id="PTHR11406">
    <property type="entry name" value="PHOSPHOGLYCERATE KINASE"/>
    <property type="match status" value="1"/>
</dbReference>
<dbReference type="PROSITE" id="PS00111">
    <property type="entry name" value="PGLYCERATE_KINASE"/>
    <property type="match status" value="1"/>
</dbReference>
<proteinExistence type="inferred from homology"/>
<evidence type="ECO:0000256" key="7">
    <source>
        <dbReference type="ARBA" id="ARBA00022679"/>
    </source>
</evidence>
<evidence type="ECO:0000256" key="12">
    <source>
        <dbReference type="ARBA" id="ARBA00022842"/>
    </source>
</evidence>
<name>A2F093_TRIV3</name>
<dbReference type="InterPro" id="IPR015824">
    <property type="entry name" value="Phosphoglycerate_kinase_N"/>
</dbReference>
<feature type="binding site" evidence="15">
    <location>
        <position position="345"/>
    </location>
    <ligand>
        <name>ATP</name>
        <dbReference type="ChEBI" id="CHEBI:30616"/>
    </ligand>
</feature>
<dbReference type="InterPro" id="IPR015911">
    <property type="entry name" value="Phosphoglycerate_kinase_CS"/>
</dbReference>
<dbReference type="GO" id="GO:0046872">
    <property type="term" value="F:metal ion binding"/>
    <property type="evidence" value="ECO:0007669"/>
    <property type="project" value="UniProtKB-KW"/>
</dbReference>
<evidence type="ECO:0000256" key="4">
    <source>
        <dbReference type="ARBA" id="ARBA00008982"/>
    </source>
</evidence>
<dbReference type="InParanoid" id="A2F093"/>
<dbReference type="EC" id="2.7.2.3" evidence="6 16"/>
<comment type="similarity">
    <text evidence="4 16">Belongs to the phosphoglycerate kinase family.</text>
</comment>
<dbReference type="STRING" id="5722.A2F093"/>
<keyword evidence="19" id="KW-1185">Reference proteome</keyword>
<dbReference type="GO" id="GO:0005829">
    <property type="term" value="C:cytosol"/>
    <property type="evidence" value="ECO:0000318"/>
    <property type="project" value="GO_Central"/>
</dbReference>
<dbReference type="PANTHER" id="PTHR11406:SF0">
    <property type="entry name" value="PHOSPHOGLYCERATE KINASE"/>
    <property type="match status" value="1"/>
</dbReference>
<dbReference type="InterPro" id="IPR036043">
    <property type="entry name" value="Phosphoglycerate_kinase_sf"/>
</dbReference>
<dbReference type="CDD" id="cd00318">
    <property type="entry name" value="Phosphoglycerate_kinase"/>
    <property type="match status" value="1"/>
</dbReference>
<evidence type="ECO:0000256" key="17">
    <source>
        <dbReference type="RuleBase" id="RU000696"/>
    </source>
</evidence>
<dbReference type="Gene3D" id="3.40.50.1260">
    <property type="entry name" value="Phosphoglycerate kinase, N-terminal domain"/>
    <property type="match status" value="3"/>
</dbReference>
<dbReference type="GO" id="GO:0005524">
    <property type="term" value="F:ATP binding"/>
    <property type="evidence" value="ECO:0000318"/>
    <property type="project" value="GO_Central"/>
</dbReference>
<dbReference type="SMR" id="A2F093"/>
<dbReference type="PIRSF" id="PIRSF000724">
    <property type="entry name" value="Pgk"/>
    <property type="match status" value="1"/>
</dbReference>
<evidence type="ECO:0000256" key="1">
    <source>
        <dbReference type="ARBA" id="ARBA00000642"/>
    </source>
</evidence>
<evidence type="ECO:0000256" key="9">
    <source>
        <dbReference type="ARBA" id="ARBA00022741"/>
    </source>
</evidence>
<dbReference type="FunCoup" id="A2F093">
    <property type="interactions" value="551"/>
</dbReference>
<dbReference type="UniPathway" id="UPA00109">
    <property type="reaction ID" value="UER00185"/>
</dbReference>
<evidence type="ECO:0000256" key="2">
    <source>
        <dbReference type="ARBA" id="ARBA00001946"/>
    </source>
</evidence>
<evidence type="ECO:0000256" key="6">
    <source>
        <dbReference type="ARBA" id="ARBA00013061"/>
    </source>
</evidence>
<evidence type="ECO:0000256" key="13">
    <source>
        <dbReference type="ARBA" id="ARBA00023152"/>
    </source>
</evidence>
<dbReference type="VEuPathDB" id="TrichDB:TVAGG3_0481100"/>
<feature type="binding site" evidence="14">
    <location>
        <position position="42"/>
    </location>
    <ligand>
        <name>(2R)-3-phosphoglycerate</name>
        <dbReference type="ChEBI" id="CHEBI:58272"/>
    </ligand>
</feature>
<keyword evidence="7 16" id="KW-0808">Transferase</keyword>
<dbReference type="VEuPathDB" id="TrichDB:TVAG_383940"/>
<dbReference type="OrthoDB" id="275353at2759"/>
<keyword evidence="9" id="KW-0547">Nucleotide-binding</keyword>
<evidence type="ECO:0000256" key="15">
    <source>
        <dbReference type="PIRSR" id="PIRSR000724-2"/>
    </source>
</evidence>
<accession>A2F093</accession>
<sequence length="419" mass="45324">MLGNKLTLHDLTEKDIAGKRVVMRVDFNVPFGKDGKIANNQRIEATIPTIKEVFAKGANSITLLSHLGRPNGQVTKETLAPVAQRLEELIGMKVTFVKDCVGPEVHAVCDHPAKGSLILLENVRFHYEEEGARVNKDGSKVKPTKEELEKFYAELTSLGDLYINDAFGTAHRGHASMAHVNLPIRAAGNLIKKELDAFVPVLEKPVRPLLSILGGGKVTDKIKLIENLLDKVDEMIITGGMAFTFLKVSQNVQIGKSIFDEEGAKIVNQLLEKAKAKNVKIHLPSDFKIADAFKADANTKIVTLEEGIPEGWMGLDIGPKTIKEFQETVLRAKTLVWNGPAGVYEFEAFQAGTRGILDAVAQATANGALTVIGGGDCAACAMKWGYTEKISHISTGGGASLELLEGRPMPGLLALSDKQ</sequence>
<dbReference type="OMA" id="GPETNKK"/>
<dbReference type="Pfam" id="PF00162">
    <property type="entry name" value="PGK"/>
    <property type="match status" value="1"/>
</dbReference>
<dbReference type="SUPFAM" id="SSF53748">
    <property type="entry name" value="Phosphoglycerate kinase"/>
    <property type="match status" value="1"/>
</dbReference>
<feature type="binding site" evidence="15">
    <location>
        <position position="221"/>
    </location>
    <ligand>
        <name>ATP</name>
        <dbReference type="ChEBI" id="CHEBI:30616"/>
    </ligand>
</feature>
<dbReference type="GO" id="GO:0006094">
    <property type="term" value="P:gluconeogenesis"/>
    <property type="evidence" value="ECO:0000318"/>
    <property type="project" value="GO_Central"/>
</dbReference>
<comment type="cofactor">
    <cofactor evidence="2">
        <name>Mg(2+)</name>
        <dbReference type="ChEBI" id="CHEBI:18420"/>
    </cofactor>
</comment>